<proteinExistence type="predicted"/>
<keyword evidence="2" id="KW-1185">Reference proteome</keyword>
<dbReference type="Gene3D" id="3.40.50.10190">
    <property type="entry name" value="BRCT domain"/>
    <property type="match status" value="1"/>
</dbReference>
<dbReference type="EMBL" id="UYRU01058171">
    <property type="protein sequence ID" value="VDN14072.1"/>
    <property type="molecule type" value="Genomic_DNA"/>
</dbReference>
<evidence type="ECO:0000313" key="1">
    <source>
        <dbReference type="EMBL" id="VDN14072.1"/>
    </source>
</evidence>
<reference evidence="1 2" key="1">
    <citation type="submission" date="2018-11" db="EMBL/GenBank/DDBJ databases">
        <authorList>
            <consortium name="Pathogen Informatics"/>
        </authorList>
    </citation>
    <scope>NUCLEOTIDE SEQUENCE [LARGE SCALE GENOMIC DNA]</scope>
</reference>
<evidence type="ECO:0008006" key="3">
    <source>
        <dbReference type="Google" id="ProtNLM"/>
    </source>
</evidence>
<evidence type="ECO:0000313" key="2">
    <source>
        <dbReference type="Proteomes" id="UP000281553"/>
    </source>
</evidence>
<dbReference type="CDD" id="cd17751">
    <property type="entry name" value="BRCT_microcephalin_rpt3"/>
    <property type="match status" value="1"/>
</dbReference>
<accession>A0A3P7P130</accession>
<gene>
    <name evidence="1" type="ORF">DILT_LOCUS9903</name>
</gene>
<protein>
    <recommendedName>
        <fullName evidence="3">BRCT domain-containing protein</fullName>
    </recommendedName>
</protein>
<dbReference type="Proteomes" id="UP000281553">
    <property type="component" value="Unassembled WGS sequence"/>
</dbReference>
<sequence length="113" mass="12426">MPPPVVHTRLTKLFFGLGNVYIAPDTAPPSEALKELISLGGGTITRRLLVADLVVGLYDPKKSCVTPRWILGVEDVTDTACVCFTASKFACKFLQRPLRVVSFKADELSYRAR</sequence>
<dbReference type="InterPro" id="IPR036420">
    <property type="entry name" value="BRCT_dom_sf"/>
</dbReference>
<dbReference type="AlphaFoldDB" id="A0A3P7P130"/>
<name>A0A3P7P130_DIBLA</name>
<organism evidence="1 2">
    <name type="scientific">Dibothriocephalus latus</name>
    <name type="common">Fish tapeworm</name>
    <name type="synonym">Diphyllobothrium latum</name>
    <dbReference type="NCBI Taxonomy" id="60516"/>
    <lineage>
        <taxon>Eukaryota</taxon>
        <taxon>Metazoa</taxon>
        <taxon>Spiralia</taxon>
        <taxon>Lophotrochozoa</taxon>
        <taxon>Platyhelminthes</taxon>
        <taxon>Cestoda</taxon>
        <taxon>Eucestoda</taxon>
        <taxon>Diphyllobothriidea</taxon>
        <taxon>Diphyllobothriidae</taxon>
        <taxon>Dibothriocephalus</taxon>
    </lineage>
</organism>